<dbReference type="Pfam" id="PF00005">
    <property type="entry name" value="ABC_tran"/>
    <property type="match status" value="2"/>
</dbReference>
<reference evidence="13" key="1">
    <citation type="journal article" date="2021" name="IMA Fungus">
        <title>Genomic characterization of three marine fungi, including Emericellopsis atlantica sp. nov. with signatures of a generalist lifestyle and marine biomass degradation.</title>
        <authorList>
            <person name="Hagestad O.C."/>
            <person name="Hou L."/>
            <person name="Andersen J.H."/>
            <person name="Hansen E.H."/>
            <person name="Altermark B."/>
            <person name="Li C."/>
            <person name="Kuhnert E."/>
            <person name="Cox R.J."/>
            <person name="Crous P.W."/>
            <person name="Spatafora J.W."/>
            <person name="Lail K."/>
            <person name="Amirebrahimi M."/>
            <person name="Lipzen A."/>
            <person name="Pangilinan J."/>
            <person name="Andreopoulos W."/>
            <person name="Hayes R.D."/>
            <person name="Ng V."/>
            <person name="Grigoriev I.V."/>
            <person name="Jackson S.A."/>
            <person name="Sutton T.D.S."/>
            <person name="Dobson A.D.W."/>
            <person name="Rama T."/>
        </authorList>
    </citation>
    <scope>NUCLEOTIDE SEQUENCE</scope>
    <source>
        <strain evidence="13">TRa018bII</strain>
    </source>
</reference>
<dbReference type="OrthoDB" id="8061355at2759"/>
<feature type="transmembrane region" description="Helical" evidence="11">
    <location>
        <begin position="285"/>
        <end position="312"/>
    </location>
</feature>
<evidence type="ECO:0000256" key="3">
    <source>
        <dbReference type="ARBA" id="ARBA00022448"/>
    </source>
</evidence>
<dbReference type="InterPro" id="IPR027417">
    <property type="entry name" value="P-loop_NTPase"/>
</dbReference>
<dbReference type="PROSITE" id="PS00211">
    <property type="entry name" value="ABC_TRANSPORTER_1"/>
    <property type="match status" value="1"/>
</dbReference>
<feature type="transmembrane region" description="Helical" evidence="11">
    <location>
        <begin position="1122"/>
        <end position="1141"/>
    </location>
</feature>
<keyword evidence="8 11" id="KW-1133">Transmembrane helix</keyword>
<dbReference type="InterPro" id="IPR013525">
    <property type="entry name" value="ABC2_TM"/>
</dbReference>
<gene>
    <name evidence="13" type="ORF">BJ875DRAFT_533213</name>
</gene>
<sequence>MNLVRQPEWRRIYRQTIVLIEKNFIIFYRAPISTLLRALIFPIIVTLVFCELKLTSTTLSYVDTPNYGIAATIFPVKDLAAAIKAAPAQRLVFVRNGVEPQEMNPTITAILGQPGMETIDKHVVDDPNDLFTLCKQSTEGYSDCFAAVLFENLNETHLEYSIAVDSRFPGGFSSYGNFRGDDTKMSQRLLPLQWAISSQSGGFSTAPKPSVQPRGGTISHRRQADAPVENYGNEWLHVVSVFVAPVFILILIGVVYHLAIFVATERETSMAELMAAQKVSIAPRILSTFISFYALYFLGFLISSILLTQILFERTSDILLLFCTLLAGASIIASAHFLASFFGKAQLAGLYCSTLVFALALVTLAASLTNSNPQTTVTALAATFPPITWVTLIGDVATREYNLRRFSLTPSASNYKKVYGEDIKSQFMDGYLYVIFFIIQIIGYLLATYAVERGLWGVTREYSTIEAGSDVAVRCTNLSKTYNGKRRWYWPFSKRTGPVKAVDSLNLEVKRGSVTFLLGPNGGGKTTTLKCVAGMVGLDAGSQLELNEAGLVFGICPQHNVFWDTLTVNEHISIWRKLKTAAFEDLTTDDHDVIAECDLLEKTTARAKTLSGGQMRKLQLAISFVGGSRVCCIDEASSGLDPLSRRNIWDIIQKGHDRRSILVTTHFLDEADVLADHIAIVYKGKLVCEGPSTSLKARFGDSYVIRNNDAGSDDTTWKTANSTEATRKILELESGPGNKTFNVTFPTLEQVFLKVTSESSTAIRDAGGDGIVGEGVVPAIGESETTQEDEQVPKTADINLDVSHSIGFVRQVRALLQKRFVLLRQKAGWISYAAIGKFVPKIAPLQTCAANVERLRIASKDSSSYGYGKGLPDIPPFENGYPAQFSSYSPSSNPIALLGPASEFNGTLQNDLYLSTIGNYVYISSDSSGSSGLNSTNVAQEIVSRTRQFVSSTDEMIKQIANHSDSTSYAPPVAIFAPTPESSIYYYNSRESEDALMQTMVGFDYLTNRIANATTTTGTARNVVTNLRSMRHAANDVGAFQLPISVLVILGFIACTSISVIYPTFEKTNHVRALHYCNGVSPLALWVAYLLFDMQWIIIQSIIAWAILFAGPAAKVWYSSSYVFGAFVLFGIATYLGCYVLSLFLRKAAYAIAAGVHAVLFVLYLIAYVAAQTVGGRNLHEAYSAIQYGLGLSSPAANLARALFVAGNSFEVLCGKYADADTSNPFAYVRYGSVYTNLILQILFLISILFIYEHGNSDWIRRNILRCRALSEHQQFLEENSGNPAGIELRPTGSSSNRKSSDILSVSHLSKSFNKIPAVDNVSFSIAPNSTLALLGGNGAGKTTVFNMIRGVLTPDFGSITIDTINVLTSPRKARLHMGVCPQHDAIDNLTVRQTLRFYATVKGLRNIDANVDQVLKAINITTFHNYSVRALSGGTRRKLSVAIALLGDPRVLLLDEPSTGQDAGAKRILWKALKSISSNRAILLTTHSMEEAEALATGVAIMGTRMLATGTLASLQESHGGAYMIRAVRALDTNPEEVEEVVKQSFEGRVGNYLDGHGQVSFNVPHERARLGAIMAMMEELRGEPVRGKGRGVGRVFSGYVVNGPTLEEVFMNVARDAGAVRGV</sequence>
<dbReference type="SUPFAM" id="SSF52540">
    <property type="entry name" value="P-loop containing nucleoside triphosphate hydrolases"/>
    <property type="match status" value="2"/>
</dbReference>
<evidence type="ECO:0000256" key="8">
    <source>
        <dbReference type="ARBA" id="ARBA00022989"/>
    </source>
</evidence>
<feature type="region of interest" description="Disordered" evidence="10">
    <location>
        <begin position="199"/>
        <end position="223"/>
    </location>
</feature>
<feature type="transmembrane region" description="Helical" evidence="11">
    <location>
        <begin position="235"/>
        <end position="264"/>
    </location>
</feature>
<evidence type="ECO:0000256" key="2">
    <source>
        <dbReference type="ARBA" id="ARBA00008869"/>
    </source>
</evidence>
<comment type="caution">
    <text evidence="13">The sequence shown here is derived from an EMBL/GenBank/DDBJ whole genome shotgun (WGS) entry which is preliminary data.</text>
</comment>
<feature type="transmembrane region" description="Helical" evidence="11">
    <location>
        <begin position="1234"/>
        <end position="1252"/>
    </location>
</feature>
<dbReference type="EMBL" id="MU251395">
    <property type="protein sequence ID" value="KAG9237013.1"/>
    <property type="molecule type" value="Genomic_DNA"/>
</dbReference>
<comment type="similarity">
    <text evidence="2">Belongs to the ABC transporter superfamily. ABCA family.</text>
</comment>
<dbReference type="CDD" id="cd03263">
    <property type="entry name" value="ABC_subfamily_A"/>
    <property type="match status" value="2"/>
</dbReference>
<comment type="subcellular location">
    <subcellularLocation>
        <location evidence="1">Membrane</location>
        <topology evidence="1">Multi-pass membrane protein</topology>
    </subcellularLocation>
</comment>
<dbReference type="PANTHER" id="PTHR19229:SF36">
    <property type="entry name" value="ATP-BINDING CASSETTE SUB-FAMILY A MEMBER 2"/>
    <property type="match status" value="1"/>
</dbReference>
<keyword evidence="9 11" id="KW-0472">Membrane</keyword>
<accession>A0A9P8C7P2</accession>
<keyword evidence="5" id="KW-0677">Repeat</keyword>
<dbReference type="InterPro" id="IPR017871">
    <property type="entry name" value="ABC_transporter-like_CS"/>
</dbReference>
<name>A0A9P8C7P2_9HELO</name>
<dbReference type="GO" id="GO:0016020">
    <property type="term" value="C:membrane"/>
    <property type="evidence" value="ECO:0007669"/>
    <property type="project" value="UniProtKB-SubCell"/>
</dbReference>
<feature type="transmembrane region" description="Helical" evidence="11">
    <location>
        <begin position="431"/>
        <end position="451"/>
    </location>
</feature>
<feature type="region of interest" description="Disordered" evidence="10">
    <location>
        <begin position="1281"/>
        <end position="1300"/>
    </location>
</feature>
<dbReference type="GO" id="GO:0005319">
    <property type="term" value="F:lipid transporter activity"/>
    <property type="evidence" value="ECO:0007669"/>
    <property type="project" value="TreeGrafter"/>
</dbReference>
<evidence type="ECO:0000256" key="5">
    <source>
        <dbReference type="ARBA" id="ARBA00022737"/>
    </source>
</evidence>
<dbReference type="GO" id="GO:0140359">
    <property type="term" value="F:ABC-type transporter activity"/>
    <property type="evidence" value="ECO:0007669"/>
    <property type="project" value="InterPro"/>
</dbReference>
<keyword evidence="7" id="KW-0067">ATP-binding</keyword>
<evidence type="ECO:0000256" key="9">
    <source>
        <dbReference type="ARBA" id="ARBA00023136"/>
    </source>
</evidence>
<feature type="transmembrane region" description="Helical" evidence="11">
    <location>
        <begin position="1083"/>
        <end position="1110"/>
    </location>
</feature>
<feature type="transmembrane region" description="Helical" evidence="11">
    <location>
        <begin position="26"/>
        <end position="49"/>
    </location>
</feature>
<dbReference type="SMART" id="SM00382">
    <property type="entry name" value="AAA"/>
    <property type="match status" value="2"/>
</dbReference>
<dbReference type="InterPro" id="IPR003593">
    <property type="entry name" value="AAA+_ATPase"/>
</dbReference>
<feature type="transmembrane region" description="Helical" evidence="11">
    <location>
        <begin position="1040"/>
        <end position="1062"/>
    </location>
</feature>
<dbReference type="PANTHER" id="PTHR19229">
    <property type="entry name" value="ATP-BINDING CASSETTE TRANSPORTER SUBFAMILY A ABCA"/>
    <property type="match status" value="1"/>
</dbReference>
<keyword evidence="6" id="KW-0547">Nucleotide-binding</keyword>
<organism evidence="13 14">
    <name type="scientific">Amylocarpus encephaloides</name>
    <dbReference type="NCBI Taxonomy" id="45428"/>
    <lineage>
        <taxon>Eukaryota</taxon>
        <taxon>Fungi</taxon>
        <taxon>Dikarya</taxon>
        <taxon>Ascomycota</taxon>
        <taxon>Pezizomycotina</taxon>
        <taxon>Leotiomycetes</taxon>
        <taxon>Helotiales</taxon>
        <taxon>Helotiales incertae sedis</taxon>
        <taxon>Amylocarpus</taxon>
    </lineage>
</organism>
<dbReference type="InterPro" id="IPR003439">
    <property type="entry name" value="ABC_transporter-like_ATP-bd"/>
</dbReference>
<feature type="domain" description="ABC transporter" evidence="12">
    <location>
        <begin position="473"/>
        <end position="708"/>
    </location>
</feature>
<dbReference type="GO" id="GO:0016887">
    <property type="term" value="F:ATP hydrolysis activity"/>
    <property type="evidence" value="ECO:0007669"/>
    <property type="project" value="InterPro"/>
</dbReference>
<evidence type="ECO:0000256" key="11">
    <source>
        <dbReference type="SAM" id="Phobius"/>
    </source>
</evidence>
<feature type="domain" description="ABC transporter" evidence="12">
    <location>
        <begin position="1304"/>
        <end position="1529"/>
    </location>
</feature>
<feature type="transmembrane region" description="Helical" evidence="11">
    <location>
        <begin position="1148"/>
        <end position="1171"/>
    </location>
</feature>
<evidence type="ECO:0000256" key="6">
    <source>
        <dbReference type="ARBA" id="ARBA00022741"/>
    </source>
</evidence>
<dbReference type="GO" id="GO:0005524">
    <property type="term" value="F:ATP binding"/>
    <property type="evidence" value="ECO:0007669"/>
    <property type="project" value="UniProtKB-KW"/>
</dbReference>
<protein>
    <submittedName>
        <fullName evidence="13">ABC transporter-like protein</fullName>
    </submittedName>
</protein>
<evidence type="ECO:0000259" key="12">
    <source>
        <dbReference type="PROSITE" id="PS50893"/>
    </source>
</evidence>
<evidence type="ECO:0000256" key="7">
    <source>
        <dbReference type="ARBA" id="ARBA00022840"/>
    </source>
</evidence>
<feature type="transmembrane region" description="Helical" evidence="11">
    <location>
        <begin position="350"/>
        <end position="369"/>
    </location>
</feature>
<feature type="transmembrane region" description="Helical" evidence="11">
    <location>
        <begin position="375"/>
        <end position="397"/>
    </location>
</feature>
<evidence type="ECO:0000256" key="4">
    <source>
        <dbReference type="ARBA" id="ARBA00022692"/>
    </source>
</evidence>
<dbReference type="InterPro" id="IPR026082">
    <property type="entry name" value="ABCA"/>
</dbReference>
<proteinExistence type="inferred from homology"/>
<evidence type="ECO:0000256" key="10">
    <source>
        <dbReference type="SAM" id="MobiDB-lite"/>
    </source>
</evidence>
<dbReference type="Proteomes" id="UP000824998">
    <property type="component" value="Unassembled WGS sequence"/>
</dbReference>
<dbReference type="Gene3D" id="3.40.50.300">
    <property type="entry name" value="P-loop containing nucleotide triphosphate hydrolases"/>
    <property type="match status" value="2"/>
</dbReference>
<keyword evidence="3" id="KW-0813">Transport</keyword>
<keyword evidence="14" id="KW-1185">Reference proteome</keyword>
<dbReference type="Pfam" id="PF12698">
    <property type="entry name" value="ABC2_membrane_3"/>
    <property type="match status" value="2"/>
</dbReference>
<evidence type="ECO:0000256" key="1">
    <source>
        <dbReference type="ARBA" id="ARBA00004141"/>
    </source>
</evidence>
<evidence type="ECO:0000313" key="14">
    <source>
        <dbReference type="Proteomes" id="UP000824998"/>
    </source>
</evidence>
<evidence type="ECO:0000313" key="13">
    <source>
        <dbReference type="EMBL" id="KAG9237013.1"/>
    </source>
</evidence>
<dbReference type="PROSITE" id="PS50893">
    <property type="entry name" value="ABC_TRANSPORTER_2"/>
    <property type="match status" value="2"/>
</dbReference>
<keyword evidence="4 11" id="KW-0812">Transmembrane</keyword>
<feature type="transmembrane region" description="Helical" evidence="11">
    <location>
        <begin position="318"/>
        <end position="338"/>
    </location>
</feature>